<proteinExistence type="predicted"/>
<dbReference type="EMBL" id="JAGQLM010000009">
    <property type="protein sequence ID" value="MCA9374729.1"/>
    <property type="molecule type" value="Genomic_DNA"/>
</dbReference>
<reference evidence="1" key="2">
    <citation type="journal article" date="2021" name="Microbiome">
        <title>Successional dynamics and alternative stable states in a saline activated sludge microbial community over 9 years.</title>
        <authorList>
            <person name="Wang Y."/>
            <person name="Ye J."/>
            <person name="Ju F."/>
            <person name="Liu L."/>
            <person name="Boyd J.A."/>
            <person name="Deng Y."/>
            <person name="Parks D.H."/>
            <person name="Jiang X."/>
            <person name="Yin X."/>
            <person name="Woodcroft B.J."/>
            <person name="Tyson G.W."/>
            <person name="Hugenholtz P."/>
            <person name="Polz M.F."/>
            <person name="Zhang T."/>
        </authorList>
    </citation>
    <scope>NUCLEOTIDE SEQUENCE</scope>
    <source>
        <strain evidence="1">HKST-UBA16</strain>
    </source>
</reference>
<dbReference type="Proteomes" id="UP000748332">
    <property type="component" value="Unassembled WGS sequence"/>
</dbReference>
<dbReference type="AlphaFoldDB" id="A0A955HYD4"/>
<sequence>MDRQLEKSPDVMPLVECFNPEAWQGAHTTSPEDQDAIRRHLLGELYTQVFMKNLDPERYGKLSEASNPPGISSFGSNHDTEKAIWLREVGVVIPDDWFQDPDEVDTLKPEAHALIITLAIMTNALRVTISITNEGLHHGLDVINHKLLDRLTFGGERVKSNALGGMTWDDYFRQNYQYNLNILGKVSPIEMLQLMQIIKYSFYKAEALPTEADES</sequence>
<name>A0A955HYD4_9BACT</name>
<protein>
    <submittedName>
        <fullName evidence="1">Uncharacterized protein</fullName>
    </submittedName>
</protein>
<evidence type="ECO:0000313" key="2">
    <source>
        <dbReference type="Proteomes" id="UP000748332"/>
    </source>
</evidence>
<reference evidence="1" key="1">
    <citation type="submission" date="2020-04" db="EMBL/GenBank/DDBJ databases">
        <authorList>
            <person name="Zhang T."/>
        </authorList>
    </citation>
    <scope>NUCLEOTIDE SEQUENCE</scope>
    <source>
        <strain evidence="1">HKST-UBA16</strain>
    </source>
</reference>
<accession>A0A955HYD4</accession>
<gene>
    <name evidence="1" type="ORF">KC622_00185</name>
</gene>
<comment type="caution">
    <text evidence="1">The sequence shown here is derived from an EMBL/GenBank/DDBJ whole genome shotgun (WGS) entry which is preliminary data.</text>
</comment>
<evidence type="ECO:0000313" key="1">
    <source>
        <dbReference type="EMBL" id="MCA9374729.1"/>
    </source>
</evidence>
<organism evidence="1 2">
    <name type="scientific">Candidatus Dojkabacteria bacterium</name>
    <dbReference type="NCBI Taxonomy" id="2099670"/>
    <lineage>
        <taxon>Bacteria</taxon>
        <taxon>Candidatus Dojkabacteria</taxon>
    </lineage>
</organism>